<dbReference type="InterPro" id="IPR010623">
    <property type="entry name" value="IcmF_C"/>
</dbReference>
<evidence type="ECO:0000256" key="1">
    <source>
        <dbReference type="SAM" id="Phobius"/>
    </source>
</evidence>
<sequence>MNPLSYFYTLRSYVDSYAGLLGRRFLSIIWVAAISVVIWFYGYLLAIGDFKPLASVNARLVAVGLVLVAWAAYLAYSFYQSRKRDAELVNDLAKDAGADAAASQQAEVAEIHGRLKEALALLRRVTRKRFGYIYELPWYVIFGAAGSGKTTALTNSGLKFPLGDALGSNSIQGVGGTRNCNWWFADEAIIIDTAGRYTTQDDLNGASKAGWEGFLNLMRKYRRAQPVNGVLVTLSIADLKIRDHESQMEEIRAVRQRLSELDGLLGARVPVYVVLTKVDLLTGFVDFFDGFSKTDREQVWGMTFGLEESYQAASLPDRFLEEFALLQERVDAMLIERLQQEPDAETRGRIFRFPAELAALKDRLHEVLQELCSGSKLVEPPLLRGLYLASGTQTDEKPVTSRLKRSYFLSRLFREVIFAEASLVTRDRRLSRRQLLLRRAAYGAAAVVLVVVLGNWAATYWRNLDALSDAERRLNAYEELARGVSVRDVSDADFLRILPALDELRNVPSGFAQAGFWPVSFGLDQESKLSGRHRDAYQRALTALLLPRMLVQLQKEIKAGDTRLQTFNALKLYGMLGGLGPLDPEFVSRQSEDMFAAAYPGEGRAPARQALLEHVKAMAAGTLPPIDLDERLIAEAREKIGSQALANRTYDILTDYRQARALAGWNAADALGPLGEQVFTRSSRAPLRQGITGLFTANGYRTVVLPRVTDAAREALDEQWVRGGAVSPAPQTVDGVAEAALQLYFDAFRKQWASLLSDIRVRPSQTPAEATETARILASDANPVEAAARSIAAATDLRMPTGAELASAAAGSNGAVTAALASTANAPDPYVGLRAALAPPQNAGAASGEKEPSRSQVQSLRPLLQTLHGQLSRASTASAEIAQVFDAGSQLTSANQDLLQAARGLPAPLDAWMAGVAVDVASLAVKTARARTDDLWAAEGASLCSGIVSGRYPFDRNSARDVPMGDFVRLFGPEGLFQTFFKERLEAFVDTSSSPWGWRGTFGAETIPSPGIAEFEKADKIRQAFFPASATEPSISIQIKPLSLSQSSNAVMMEVGGERVVYYHGPIQAKSISWPSSQGSNVSRVAFQPGGWQQATTESGDWSAFRLFDRAELTQEGDDLFRARFENHGQVAEFEVQFGSVLNPFRLPALADFACPVQF</sequence>
<keyword evidence="1" id="KW-0472">Membrane</keyword>
<dbReference type="PANTHER" id="PTHR36153:SF1">
    <property type="entry name" value="TYPE VI SECRETION SYSTEM COMPONENT TSSM1"/>
    <property type="match status" value="1"/>
</dbReference>
<dbReference type="InterPro" id="IPR053156">
    <property type="entry name" value="T6SS_TssM-like"/>
</dbReference>
<dbReference type="InterPro" id="IPR027417">
    <property type="entry name" value="P-loop_NTPase"/>
</dbReference>
<dbReference type="NCBIfam" id="TIGR03348">
    <property type="entry name" value="VI_IcmF"/>
    <property type="match status" value="1"/>
</dbReference>
<evidence type="ECO:0000313" key="5">
    <source>
        <dbReference type="EMBL" id="TCN33814.1"/>
    </source>
</evidence>
<dbReference type="Pfam" id="PF06744">
    <property type="entry name" value="IcmF_C"/>
    <property type="match status" value="1"/>
</dbReference>
<feature type="domain" description="Type VI secretion system component TssM1 N-terminal" evidence="4">
    <location>
        <begin position="207"/>
        <end position="444"/>
    </location>
</feature>
<gene>
    <name evidence="5" type="ORF">EV184_102120</name>
</gene>
<evidence type="ECO:0000259" key="4">
    <source>
        <dbReference type="Pfam" id="PF14331"/>
    </source>
</evidence>
<dbReference type="CDD" id="cd00882">
    <property type="entry name" value="Ras_like_GTPase"/>
    <property type="match status" value="1"/>
</dbReference>
<accession>A0A4R2C5E4</accession>
<dbReference type="SUPFAM" id="SSF52540">
    <property type="entry name" value="P-loop containing nucleoside triphosphate hydrolases"/>
    <property type="match status" value="1"/>
</dbReference>
<feature type="transmembrane region" description="Helical" evidence="1">
    <location>
        <begin position="436"/>
        <end position="458"/>
    </location>
</feature>
<dbReference type="EMBL" id="SLVU01000002">
    <property type="protein sequence ID" value="TCN33814.1"/>
    <property type="molecule type" value="Genomic_DNA"/>
</dbReference>
<protein>
    <submittedName>
        <fullName evidence="5">Type VI secretion system protein ImpL</fullName>
    </submittedName>
</protein>
<keyword evidence="1" id="KW-0812">Transmembrane</keyword>
<dbReference type="InterPro" id="IPR025743">
    <property type="entry name" value="TssM1_N"/>
</dbReference>
<dbReference type="RefSeq" id="WP_132072994.1">
    <property type="nucleotide sequence ID" value="NZ_SLVU01000002.1"/>
</dbReference>
<evidence type="ECO:0000259" key="3">
    <source>
        <dbReference type="Pfam" id="PF06761"/>
    </source>
</evidence>
<feature type="domain" description="Type VI secretion system IcmF C-terminal" evidence="2">
    <location>
        <begin position="1038"/>
        <end position="1139"/>
    </location>
</feature>
<dbReference type="Pfam" id="PF14331">
    <property type="entry name" value="IcmF-related_N"/>
    <property type="match status" value="1"/>
</dbReference>
<comment type="caution">
    <text evidence="5">The sequence shown here is derived from an EMBL/GenBank/DDBJ whole genome shotgun (WGS) entry which is preliminary data.</text>
</comment>
<dbReference type="InterPro" id="IPR009612">
    <property type="entry name" value="IcmF-rel"/>
</dbReference>
<dbReference type="AlphaFoldDB" id="A0A4R2C5E4"/>
<keyword evidence="1" id="KW-1133">Transmembrane helix</keyword>
<feature type="transmembrane region" description="Helical" evidence="1">
    <location>
        <begin position="21"/>
        <end position="44"/>
    </location>
</feature>
<evidence type="ECO:0000313" key="6">
    <source>
        <dbReference type="Proteomes" id="UP000295043"/>
    </source>
</evidence>
<evidence type="ECO:0000259" key="2">
    <source>
        <dbReference type="Pfam" id="PF06744"/>
    </source>
</evidence>
<name>A0A4R2C5E4_9HYPH</name>
<dbReference type="PANTHER" id="PTHR36153">
    <property type="entry name" value="INNER MEMBRANE PROTEIN-RELATED"/>
    <property type="match status" value="1"/>
</dbReference>
<dbReference type="Proteomes" id="UP000295043">
    <property type="component" value="Unassembled WGS sequence"/>
</dbReference>
<organism evidence="5 6">
    <name type="scientific">Sinorhizobium americanum</name>
    <dbReference type="NCBI Taxonomy" id="194963"/>
    <lineage>
        <taxon>Bacteria</taxon>
        <taxon>Pseudomonadati</taxon>
        <taxon>Pseudomonadota</taxon>
        <taxon>Alphaproteobacteria</taxon>
        <taxon>Hyphomicrobiales</taxon>
        <taxon>Rhizobiaceae</taxon>
        <taxon>Sinorhizobium/Ensifer group</taxon>
        <taxon>Sinorhizobium</taxon>
    </lineage>
</organism>
<dbReference type="InterPro" id="IPR017731">
    <property type="entry name" value="TssM1-like"/>
</dbReference>
<feature type="domain" description="IcmF-related" evidence="3">
    <location>
        <begin position="498"/>
        <end position="795"/>
    </location>
</feature>
<proteinExistence type="predicted"/>
<reference evidence="5 6" key="1">
    <citation type="submission" date="2019-03" db="EMBL/GenBank/DDBJ databases">
        <title>Genomic Encyclopedia of Type Strains, Phase IV (KMG-V): Genome sequencing to study the core and pangenomes of soil and plant-associated prokaryotes.</title>
        <authorList>
            <person name="Whitman W."/>
        </authorList>
    </citation>
    <scope>NUCLEOTIDE SEQUENCE [LARGE SCALE GENOMIC DNA]</scope>
    <source>
        <strain evidence="5 6">23C40</strain>
    </source>
</reference>
<dbReference type="Pfam" id="PF06761">
    <property type="entry name" value="IcmF-related"/>
    <property type="match status" value="1"/>
</dbReference>
<feature type="transmembrane region" description="Helical" evidence="1">
    <location>
        <begin position="56"/>
        <end position="76"/>
    </location>
</feature>